<dbReference type="PANTHER" id="PTHR45852:SF1">
    <property type="entry name" value="SERINE_THREONINE-PROTEIN KINASE RIO2"/>
    <property type="match status" value="1"/>
</dbReference>
<evidence type="ECO:0000256" key="19">
    <source>
        <dbReference type="ARBA" id="ARBA00068837"/>
    </source>
</evidence>
<evidence type="ECO:0000313" key="24">
    <source>
        <dbReference type="Proteomes" id="UP000030746"/>
    </source>
</evidence>
<dbReference type="Gene3D" id="1.10.510.10">
    <property type="entry name" value="Transferase(Phosphotransferase) domain 1"/>
    <property type="match status" value="1"/>
</dbReference>
<dbReference type="GeneID" id="20246399"/>
<dbReference type="Gene3D" id="3.30.200.20">
    <property type="entry name" value="Phosphorylase Kinase, domain 1"/>
    <property type="match status" value="1"/>
</dbReference>
<dbReference type="SMART" id="SM00090">
    <property type="entry name" value="RIO"/>
    <property type="match status" value="1"/>
</dbReference>
<evidence type="ECO:0000256" key="13">
    <source>
        <dbReference type="ARBA" id="ARBA00022840"/>
    </source>
</evidence>
<evidence type="ECO:0000256" key="7">
    <source>
        <dbReference type="ARBA" id="ARBA00022527"/>
    </source>
</evidence>
<organism evidence="23 24">
    <name type="scientific">Lottia gigantea</name>
    <name type="common">Giant owl limpet</name>
    <dbReference type="NCBI Taxonomy" id="225164"/>
    <lineage>
        <taxon>Eukaryota</taxon>
        <taxon>Metazoa</taxon>
        <taxon>Spiralia</taxon>
        <taxon>Lophotrochozoa</taxon>
        <taxon>Mollusca</taxon>
        <taxon>Gastropoda</taxon>
        <taxon>Patellogastropoda</taxon>
        <taxon>Lottioidea</taxon>
        <taxon>Lottiidae</taxon>
        <taxon>Lottia</taxon>
    </lineage>
</organism>
<dbReference type="GO" id="GO:0005524">
    <property type="term" value="F:ATP binding"/>
    <property type="evidence" value="ECO:0007669"/>
    <property type="project" value="UniProtKB-KW"/>
</dbReference>
<dbReference type="InterPro" id="IPR011009">
    <property type="entry name" value="Kinase-like_dom_sf"/>
</dbReference>
<keyword evidence="24" id="KW-1185">Reference proteome</keyword>
<dbReference type="Proteomes" id="UP000030746">
    <property type="component" value="Unassembled WGS sequence"/>
</dbReference>
<dbReference type="InterPro" id="IPR015285">
    <property type="entry name" value="RIO2_wHTH_N"/>
</dbReference>
<dbReference type="InterPro" id="IPR018935">
    <property type="entry name" value="RIO_kinase_CS"/>
</dbReference>
<dbReference type="Gene3D" id="1.10.10.10">
    <property type="entry name" value="Winged helix-like DNA-binding domain superfamily/Winged helix DNA-binding domain"/>
    <property type="match status" value="1"/>
</dbReference>
<comment type="similarity">
    <text evidence="3">Belongs to the protein kinase superfamily. RIO-type Ser/Thr kinase family.</text>
</comment>
<proteinExistence type="inferred from homology"/>
<evidence type="ECO:0000256" key="11">
    <source>
        <dbReference type="ARBA" id="ARBA00022741"/>
    </source>
</evidence>
<dbReference type="EC" id="2.7.11.1" evidence="4"/>
<evidence type="ECO:0000256" key="15">
    <source>
        <dbReference type="ARBA" id="ARBA00047899"/>
    </source>
</evidence>
<evidence type="ECO:0000256" key="6">
    <source>
        <dbReference type="ARBA" id="ARBA00022517"/>
    </source>
</evidence>
<comment type="catalytic activity">
    <reaction evidence="15">
        <text>L-threonyl-[protein] + ATP = O-phospho-L-threonyl-[protein] + ADP + H(+)</text>
        <dbReference type="Rhea" id="RHEA:46608"/>
        <dbReference type="Rhea" id="RHEA-COMP:11060"/>
        <dbReference type="Rhea" id="RHEA-COMP:11605"/>
        <dbReference type="ChEBI" id="CHEBI:15378"/>
        <dbReference type="ChEBI" id="CHEBI:30013"/>
        <dbReference type="ChEBI" id="CHEBI:30616"/>
        <dbReference type="ChEBI" id="CHEBI:61977"/>
        <dbReference type="ChEBI" id="CHEBI:456216"/>
        <dbReference type="EC" id="2.7.11.1"/>
    </reaction>
</comment>
<evidence type="ECO:0000256" key="1">
    <source>
        <dbReference type="ARBA" id="ARBA00001946"/>
    </source>
</evidence>
<dbReference type="Pfam" id="PF09202">
    <property type="entry name" value="Rio2_N"/>
    <property type="match status" value="1"/>
</dbReference>
<dbReference type="FunFam" id="3.30.200.20:FF:000052">
    <property type="entry name" value="Serine/threonine-protein kinase RIO2"/>
    <property type="match status" value="1"/>
</dbReference>
<evidence type="ECO:0000313" key="23">
    <source>
        <dbReference type="EMBL" id="ESP00505.1"/>
    </source>
</evidence>
<keyword evidence="11" id="KW-0547">Nucleotide-binding</keyword>
<dbReference type="FunFam" id="1.10.10.10:FF:000053">
    <property type="entry name" value="Serine/threonine-protein kinase RIO2"/>
    <property type="match status" value="1"/>
</dbReference>
<feature type="region of interest" description="Disordered" evidence="21">
    <location>
        <begin position="319"/>
        <end position="344"/>
    </location>
</feature>
<evidence type="ECO:0000256" key="12">
    <source>
        <dbReference type="ARBA" id="ARBA00022777"/>
    </source>
</evidence>
<dbReference type="Pfam" id="PF01163">
    <property type="entry name" value="RIO1"/>
    <property type="match status" value="1"/>
</dbReference>
<gene>
    <name evidence="23" type="ORF">LOTGIDRAFT_212972</name>
</gene>
<dbReference type="RefSeq" id="XP_009048624.1">
    <property type="nucleotide sequence ID" value="XM_009050376.1"/>
</dbReference>
<keyword evidence="6" id="KW-0690">Ribosome biogenesis</keyword>
<dbReference type="InterPro" id="IPR036388">
    <property type="entry name" value="WH-like_DNA-bd_sf"/>
</dbReference>
<keyword evidence="8" id="KW-0597">Phosphoprotein</keyword>
<evidence type="ECO:0000256" key="9">
    <source>
        <dbReference type="ARBA" id="ARBA00022679"/>
    </source>
</evidence>
<sequence>MGKLKAAMLRYLTKEDFRVLTAVEMGMKNHEIVPIPLIAAIAHLHSGGVHKILNELSKHRLVAYEKNGRKFAGFRLTNSGYDYLALKALANRDVVFSLGNQIGVGKESDIYIIANNEDTQLALKLHRLGRTSFRQLKNKRDYHQHRKNMSWLYLSRIAAMKEFAYMKALYERKFPVPKPVDYCRHAVIMELISGYPMCQVRELEDPGTVYNECMEIIVRLGNSGLIHGDFNEFNLMLDSDDKVTVIDFPQMISTSHLNAEWYFDRDVQCVRNFFSKRYNYESELFPKFSDVSREENIDIQVAASGFTKELAQEFDELDILHGPGKEDEDDESDEEEEEEFKDASENITDYKKMAKELQQEHDDMEKYFDSNSKVDKVTEYLNRCDMIGADDSQGEVTQIDNVETSEPKECDDSESIVSTNNAVDGSDDESDIAGTNRNFRPFRNVESMDHTNHHLNRYPRGLDSNSTTSTIIDPEVIKRKLKHQIKIKHERDEARRYRKSGESSLITKSRRENSDEIKASLSAEWYG</sequence>
<accession>V4CEV0</accession>
<evidence type="ECO:0000256" key="5">
    <source>
        <dbReference type="ARBA" id="ARBA00022490"/>
    </source>
</evidence>
<name>V4CEV0_LOTGI</name>
<evidence type="ECO:0000256" key="17">
    <source>
        <dbReference type="ARBA" id="ARBA00064676"/>
    </source>
</evidence>
<dbReference type="OMA" id="ACPHLIA"/>
<dbReference type="CTD" id="20246399"/>
<dbReference type="GO" id="GO:0004674">
    <property type="term" value="F:protein serine/threonine kinase activity"/>
    <property type="evidence" value="ECO:0007669"/>
    <property type="project" value="UniProtKB-KW"/>
</dbReference>
<keyword evidence="7" id="KW-0723">Serine/threonine-protein kinase</keyword>
<dbReference type="GO" id="GO:0030688">
    <property type="term" value="C:preribosome, small subunit precursor"/>
    <property type="evidence" value="ECO:0007669"/>
    <property type="project" value="TreeGrafter"/>
</dbReference>
<comment type="cofactor">
    <cofactor evidence="1">
        <name>Mg(2+)</name>
        <dbReference type="ChEBI" id="CHEBI:18420"/>
    </cofactor>
</comment>
<dbReference type="GO" id="GO:0005634">
    <property type="term" value="C:nucleus"/>
    <property type="evidence" value="ECO:0007669"/>
    <property type="project" value="TreeGrafter"/>
</dbReference>
<comment type="subcellular location">
    <subcellularLocation>
        <location evidence="2">Cytoplasm</location>
    </subcellularLocation>
</comment>
<keyword evidence="9" id="KW-0808">Transferase</keyword>
<evidence type="ECO:0000256" key="8">
    <source>
        <dbReference type="ARBA" id="ARBA00022553"/>
    </source>
</evidence>
<dbReference type="InterPro" id="IPR018934">
    <property type="entry name" value="RIO_dom"/>
</dbReference>
<dbReference type="SUPFAM" id="SSF46785">
    <property type="entry name" value="Winged helix' DNA-binding domain"/>
    <property type="match status" value="1"/>
</dbReference>
<comment type="catalytic activity">
    <reaction evidence="16">
        <text>L-seryl-[protein] + ATP = O-phospho-L-seryl-[protein] + ADP + H(+)</text>
        <dbReference type="Rhea" id="RHEA:17989"/>
        <dbReference type="Rhea" id="RHEA-COMP:9863"/>
        <dbReference type="Rhea" id="RHEA-COMP:11604"/>
        <dbReference type="ChEBI" id="CHEBI:15378"/>
        <dbReference type="ChEBI" id="CHEBI:29999"/>
        <dbReference type="ChEBI" id="CHEBI:30616"/>
        <dbReference type="ChEBI" id="CHEBI:83421"/>
        <dbReference type="ChEBI" id="CHEBI:456216"/>
        <dbReference type="EC" id="2.7.11.1"/>
    </reaction>
</comment>
<dbReference type="InterPro" id="IPR036390">
    <property type="entry name" value="WH_DNA-bd_sf"/>
</dbReference>
<dbReference type="InterPro" id="IPR030484">
    <property type="entry name" value="Rio2"/>
</dbReference>
<keyword evidence="5" id="KW-0963">Cytoplasm</keyword>
<dbReference type="PANTHER" id="PTHR45852">
    <property type="entry name" value="SER/THR-PROTEIN KINASE RIO2"/>
    <property type="match status" value="1"/>
</dbReference>
<dbReference type="GO" id="GO:0046872">
    <property type="term" value="F:metal ion binding"/>
    <property type="evidence" value="ECO:0007669"/>
    <property type="project" value="UniProtKB-KW"/>
</dbReference>
<keyword evidence="13" id="KW-0067">ATP-binding</keyword>
<feature type="compositionally biased region" description="Acidic residues" evidence="21">
    <location>
        <begin position="326"/>
        <end position="340"/>
    </location>
</feature>
<evidence type="ECO:0000256" key="4">
    <source>
        <dbReference type="ARBA" id="ARBA00012513"/>
    </source>
</evidence>
<dbReference type="HOGENOM" id="CLU_018693_0_3_1"/>
<evidence type="ECO:0000256" key="14">
    <source>
        <dbReference type="ARBA" id="ARBA00022842"/>
    </source>
</evidence>
<keyword evidence="14" id="KW-0460">Magnesium</keyword>
<dbReference type="InterPro" id="IPR000687">
    <property type="entry name" value="RIO_kinase"/>
</dbReference>
<dbReference type="GO" id="GO:0030490">
    <property type="term" value="P:maturation of SSU-rRNA"/>
    <property type="evidence" value="ECO:0007669"/>
    <property type="project" value="TreeGrafter"/>
</dbReference>
<feature type="compositionally biased region" description="Basic and acidic residues" evidence="21">
    <location>
        <begin position="509"/>
        <end position="518"/>
    </location>
</feature>
<dbReference type="STRING" id="225164.V4CEV0"/>
<dbReference type="AlphaFoldDB" id="V4CEV0"/>
<dbReference type="OrthoDB" id="10258631at2759"/>
<evidence type="ECO:0000256" key="20">
    <source>
        <dbReference type="ARBA" id="ARBA00076005"/>
    </source>
</evidence>
<dbReference type="EMBL" id="KB200701">
    <property type="protein sequence ID" value="ESP00505.1"/>
    <property type="molecule type" value="Genomic_DNA"/>
</dbReference>
<evidence type="ECO:0000256" key="18">
    <source>
        <dbReference type="ARBA" id="ARBA00068353"/>
    </source>
</evidence>
<comment type="subunit">
    <text evidence="17">Associated with late 40S pre-ribosomal particles. Interacts with PLK1 (via its N-terminus).</text>
</comment>
<evidence type="ECO:0000256" key="2">
    <source>
        <dbReference type="ARBA" id="ARBA00004496"/>
    </source>
</evidence>
<dbReference type="PROSITE" id="PS01245">
    <property type="entry name" value="RIO1"/>
    <property type="match status" value="1"/>
</dbReference>
<evidence type="ECO:0000256" key="16">
    <source>
        <dbReference type="ARBA" id="ARBA00048679"/>
    </source>
</evidence>
<dbReference type="SUPFAM" id="SSF56112">
    <property type="entry name" value="Protein kinase-like (PK-like)"/>
    <property type="match status" value="1"/>
</dbReference>
<dbReference type="FunFam" id="1.10.510.10:FF:000307">
    <property type="entry name" value="Serine/threonine-protein kinase RIO2"/>
    <property type="match status" value="1"/>
</dbReference>
<reference evidence="23 24" key="1">
    <citation type="journal article" date="2013" name="Nature">
        <title>Insights into bilaterian evolution from three spiralian genomes.</title>
        <authorList>
            <person name="Simakov O."/>
            <person name="Marletaz F."/>
            <person name="Cho S.J."/>
            <person name="Edsinger-Gonzales E."/>
            <person name="Havlak P."/>
            <person name="Hellsten U."/>
            <person name="Kuo D.H."/>
            <person name="Larsson T."/>
            <person name="Lv J."/>
            <person name="Arendt D."/>
            <person name="Savage R."/>
            <person name="Osoegawa K."/>
            <person name="de Jong P."/>
            <person name="Grimwood J."/>
            <person name="Chapman J.A."/>
            <person name="Shapiro H."/>
            <person name="Aerts A."/>
            <person name="Otillar R.P."/>
            <person name="Terry A.Y."/>
            <person name="Boore J.L."/>
            <person name="Grigoriev I.V."/>
            <person name="Lindberg D.R."/>
            <person name="Seaver E.C."/>
            <person name="Weisblat D.A."/>
            <person name="Putnam N.H."/>
            <person name="Rokhsar D.S."/>
        </authorList>
    </citation>
    <scope>NUCLEOTIDE SEQUENCE [LARGE SCALE GENOMIC DNA]</scope>
</reference>
<keyword evidence="12" id="KW-0418">Kinase</keyword>
<dbReference type="KEGG" id="lgi:LOTGIDRAFT_212972"/>
<keyword evidence="10" id="KW-0479">Metal-binding</keyword>
<feature type="region of interest" description="Disordered" evidence="21">
    <location>
        <begin position="491"/>
        <end position="527"/>
    </location>
</feature>
<dbReference type="CDD" id="cd05144">
    <property type="entry name" value="RIO2_C"/>
    <property type="match status" value="1"/>
</dbReference>
<protein>
    <recommendedName>
        <fullName evidence="18">Serine/threonine-protein kinase RIO2</fullName>
        <ecNumber evidence="4">2.7.11.1</ecNumber>
    </recommendedName>
    <alternativeName>
        <fullName evidence="20">RIO kinase 2</fullName>
    </alternativeName>
    <alternativeName>
        <fullName evidence="19">Serine/threonine-protein kinase rio2</fullName>
    </alternativeName>
</protein>
<evidence type="ECO:0000256" key="10">
    <source>
        <dbReference type="ARBA" id="ARBA00022723"/>
    </source>
</evidence>
<dbReference type="GO" id="GO:0005829">
    <property type="term" value="C:cytosol"/>
    <property type="evidence" value="ECO:0007669"/>
    <property type="project" value="TreeGrafter"/>
</dbReference>
<feature type="compositionally biased region" description="Basic and acidic residues" evidence="21">
    <location>
        <begin position="491"/>
        <end position="501"/>
    </location>
</feature>
<evidence type="ECO:0000256" key="21">
    <source>
        <dbReference type="SAM" id="MobiDB-lite"/>
    </source>
</evidence>
<evidence type="ECO:0000256" key="3">
    <source>
        <dbReference type="ARBA" id="ARBA00009196"/>
    </source>
</evidence>
<feature type="domain" description="RIO kinase" evidence="22">
    <location>
        <begin position="67"/>
        <end position="290"/>
    </location>
</feature>
<evidence type="ECO:0000259" key="22">
    <source>
        <dbReference type="SMART" id="SM00090"/>
    </source>
</evidence>
<feature type="region of interest" description="Disordered" evidence="21">
    <location>
        <begin position="404"/>
        <end position="437"/>
    </location>
</feature>